<protein>
    <submittedName>
        <fullName evidence="2">Uncharacterized protein</fullName>
    </submittedName>
</protein>
<reference evidence="2" key="2">
    <citation type="submission" date="2025-08" db="UniProtKB">
        <authorList>
            <consortium name="Ensembl"/>
        </authorList>
    </citation>
    <scope>IDENTIFICATION</scope>
</reference>
<dbReference type="Ensembl" id="ENSPSNT00000030139.1">
    <property type="protein sequence ID" value="ENSPSNP00000026819.1"/>
    <property type="gene ID" value="ENSPSNG00000019537.1"/>
</dbReference>
<evidence type="ECO:0000256" key="1">
    <source>
        <dbReference type="SAM" id="Phobius"/>
    </source>
</evidence>
<dbReference type="Proteomes" id="UP000694554">
    <property type="component" value="Chromosome X"/>
</dbReference>
<keyword evidence="1" id="KW-0812">Transmembrane</keyword>
<sequence length="77" mass="8673">VAHNTTAQPVKDLPSDLPSFGSNLPLHHNCISLPIGNPLQAHKYYLNLQTHHKFLLNSILFILEFLAQWAGTLELLF</sequence>
<keyword evidence="1" id="KW-0472">Membrane</keyword>
<keyword evidence="3" id="KW-1185">Reference proteome</keyword>
<evidence type="ECO:0000313" key="3">
    <source>
        <dbReference type="Proteomes" id="UP000694554"/>
    </source>
</evidence>
<dbReference type="AlphaFoldDB" id="A0A8C9CRZ9"/>
<name>A0A8C9CRZ9_PHOSS</name>
<reference evidence="2" key="1">
    <citation type="submission" date="2019-08" db="EMBL/GenBank/DDBJ databases">
        <title>Phocoena sinus (Vaquita) genome, mPhoSin1, primary haplotype.</title>
        <authorList>
            <person name="Morin P."/>
            <person name="Mountcastle J."/>
            <person name="Fungtammasan C."/>
            <person name="Rhie A."/>
            <person name="Rojas-Bracho L."/>
            <person name="Smith C.R."/>
            <person name="Taylor B.L."/>
            <person name="Gulland F.M.D."/>
            <person name="Musser W."/>
            <person name="Houck M."/>
            <person name="Haase B."/>
            <person name="Paez S."/>
            <person name="Howe K."/>
            <person name="Torrance J."/>
            <person name="Formenti G."/>
            <person name="Phillippy A."/>
            <person name="Ryder O."/>
            <person name="Jarvis E.D."/>
            <person name="Fedrigo O."/>
        </authorList>
    </citation>
    <scope>NUCLEOTIDE SEQUENCE [LARGE SCALE GENOMIC DNA]</scope>
</reference>
<accession>A0A8C9CRZ9</accession>
<feature type="transmembrane region" description="Helical" evidence="1">
    <location>
        <begin position="54"/>
        <end position="71"/>
    </location>
</feature>
<dbReference type="GeneTree" id="ENSGT00540000073670"/>
<organism evidence="2 3">
    <name type="scientific">Phocoena sinus</name>
    <name type="common">Vaquita</name>
    <dbReference type="NCBI Taxonomy" id="42100"/>
    <lineage>
        <taxon>Eukaryota</taxon>
        <taxon>Metazoa</taxon>
        <taxon>Chordata</taxon>
        <taxon>Craniata</taxon>
        <taxon>Vertebrata</taxon>
        <taxon>Euteleostomi</taxon>
        <taxon>Mammalia</taxon>
        <taxon>Eutheria</taxon>
        <taxon>Laurasiatheria</taxon>
        <taxon>Artiodactyla</taxon>
        <taxon>Whippomorpha</taxon>
        <taxon>Cetacea</taxon>
        <taxon>Odontoceti</taxon>
        <taxon>Phocoenidae</taxon>
        <taxon>Phocoena</taxon>
    </lineage>
</organism>
<proteinExistence type="predicted"/>
<reference evidence="2" key="3">
    <citation type="submission" date="2025-09" db="UniProtKB">
        <authorList>
            <consortium name="Ensembl"/>
        </authorList>
    </citation>
    <scope>IDENTIFICATION</scope>
</reference>
<keyword evidence="1" id="KW-1133">Transmembrane helix</keyword>
<evidence type="ECO:0000313" key="2">
    <source>
        <dbReference type="Ensembl" id="ENSPSNP00000026819.1"/>
    </source>
</evidence>